<dbReference type="InterPro" id="IPR007404">
    <property type="entry name" value="YdjM-like"/>
</dbReference>
<comment type="caution">
    <text evidence="2">The sequence shown here is derived from an EMBL/GenBank/DDBJ whole genome shotgun (WGS) entry which is preliminary data.</text>
</comment>
<dbReference type="Proteomes" id="UP000823486">
    <property type="component" value="Unassembled WGS sequence"/>
</dbReference>
<dbReference type="Pfam" id="PF04307">
    <property type="entry name" value="YdjM"/>
    <property type="match status" value="1"/>
</dbReference>
<proteinExistence type="predicted"/>
<dbReference type="PANTHER" id="PTHR40031:SF1">
    <property type="entry name" value="MEMBRANE-BOUND METAL-DEPENDENT HYDROLASE"/>
    <property type="match status" value="1"/>
</dbReference>
<sequence>MMDTITHTLFGAGLYKASNKERMNKKEKYALLFTAIGASQIPDSDVISQLWDTAGYYQMWHRGITHSVFLVPFWALLFYILSWIFFKVKDVKLFYTALIGVFIHDTSDVFNAWGTGYLEPFTSERLTLGTVSIIDFVIWFIFLISFIVSKTQSSLKEKAIYRTAWIVICLHIFIQSAQGYILYNQYKPGYDHVALSASFVPWHFSVIGKNGETVDIIKDSLITKPALQYRLKSSENSAALKTLFKQNPKARTLYQWSPFVVMVDTKEKLGIYDPRFYKDGESFLFEFMEKK</sequence>
<evidence type="ECO:0000313" key="3">
    <source>
        <dbReference type="Proteomes" id="UP000823486"/>
    </source>
</evidence>
<reference evidence="2 3" key="1">
    <citation type="submission" date="2021-01" db="EMBL/GenBank/DDBJ databases">
        <title>Genomic Encyclopedia of Type Strains, Phase IV (KMG-IV): sequencing the most valuable type-strain genomes for metagenomic binning, comparative biology and taxonomic classification.</title>
        <authorList>
            <person name="Goeker M."/>
        </authorList>
    </citation>
    <scope>NUCLEOTIDE SEQUENCE [LARGE SCALE GENOMIC DNA]</scope>
    <source>
        <strain evidence="2 3">DSM 105482</strain>
    </source>
</reference>
<name>A0ABS2QL63_9BACI</name>
<organism evidence="2 3">
    <name type="scientific">Peribacillus deserti</name>
    <dbReference type="NCBI Taxonomy" id="673318"/>
    <lineage>
        <taxon>Bacteria</taxon>
        <taxon>Bacillati</taxon>
        <taxon>Bacillota</taxon>
        <taxon>Bacilli</taxon>
        <taxon>Bacillales</taxon>
        <taxon>Bacillaceae</taxon>
        <taxon>Peribacillus</taxon>
    </lineage>
</organism>
<dbReference type="EMBL" id="JAFBFI010000016">
    <property type="protein sequence ID" value="MBM7693906.1"/>
    <property type="molecule type" value="Genomic_DNA"/>
</dbReference>
<feature type="transmembrane region" description="Helical" evidence="1">
    <location>
        <begin position="160"/>
        <end position="183"/>
    </location>
</feature>
<accession>A0ABS2QL63</accession>
<feature type="transmembrane region" description="Helical" evidence="1">
    <location>
        <begin position="126"/>
        <end position="148"/>
    </location>
</feature>
<dbReference type="InterPro" id="IPR053170">
    <property type="entry name" value="Transcription_regulator"/>
</dbReference>
<evidence type="ECO:0000256" key="1">
    <source>
        <dbReference type="SAM" id="Phobius"/>
    </source>
</evidence>
<keyword evidence="1" id="KW-0472">Membrane</keyword>
<evidence type="ECO:0000313" key="2">
    <source>
        <dbReference type="EMBL" id="MBM7693906.1"/>
    </source>
</evidence>
<feature type="transmembrane region" description="Helical" evidence="1">
    <location>
        <begin position="63"/>
        <end position="86"/>
    </location>
</feature>
<keyword evidence="1" id="KW-1133">Transmembrane helix</keyword>
<gene>
    <name evidence="2" type="ORF">JOC77_003350</name>
</gene>
<keyword evidence="1" id="KW-0812">Transmembrane</keyword>
<dbReference type="PANTHER" id="PTHR40031">
    <property type="entry name" value="HYPOTHETICAL MEMBRANE SPANNING PROTEIN"/>
    <property type="match status" value="1"/>
</dbReference>
<keyword evidence="3" id="KW-1185">Reference proteome</keyword>
<protein>
    <submittedName>
        <fullName evidence="2">Inner membrane protein</fullName>
    </submittedName>
</protein>